<dbReference type="Pfam" id="PF02893">
    <property type="entry name" value="GRAM"/>
    <property type="match status" value="1"/>
</dbReference>
<feature type="domain" description="Myotubularin phosphatase" evidence="9">
    <location>
        <begin position="1239"/>
        <end position="1805"/>
    </location>
</feature>
<evidence type="ECO:0000256" key="3">
    <source>
        <dbReference type="ARBA" id="ARBA00022723"/>
    </source>
</evidence>
<evidence type="ECO:0000259" key="8">
    <source>
        <dbReference type="PROSITE" id="PS50211"/>
    </source>
</evidence>
<evidence type="ECO:0000256" key="1">
    <source>
        <dbReference type="ARBA" id="ARBA00007471"/>
    </source>
</evidence>
<keyword evidence="4" id="KW-0862">Zinc</keyword>
<dbReference type="FunFam" id="3.40.50.11500:FF:000006">
    <property type="entry name" value="SET binding factor 2"/>
    <property type="match status" value="1"/>
</dbReference>
<dbReference type="Pfam" id="PF12335">
    <property type="entry name" value="SBF2"/>
    <property type="match status" value="1"/>
</dbReference>
<dbReference type="SMART" id="SM00799">
    <property type="entry name" value="DENN"/>
    <property type="match status" value="1"/>
</dbReference>
<dbReference type="SUPFAM" id="SSF50729">
    <property type="entry name" value="PH domain-like"/>
    <property type="match status" value="2"/>
</dbReference>
<dbReference type="STRING" id="158441.A0A226EMF7"/>
<dbReference type="InterPro" id="IPR030564">
    <property type="entry name" value="Myotubularin"/>
</dbReference>
<dbReference type="InterPro" id="IPR022096">
    <property type="entry name" value="SBF1/SBF2"/>
</dbReference>
<dbReference type="InterPro" id="IPR005113">
    <property type="entry name" value="uDENN_dom"/>
</dbReference>
<evidence type="ECO:0000259" key="9">
    <source>
        <dbReference type="PROSITE" id="PS51339"/>
    </source>
</evidence>
<keyword evidence="11" id="KW-1185">Reference proteome</keyword>
<dbReference type="InterPro" id="IPR043153">
    <property type="entry name" value="DENN_C"/>
</dbReference>
<keyword evidence="3" id="KW-0479">Metal-binding</keyword>
<name>A0A226EMF7_FOLCA</name>
<dbReference type="InterPro" id="IPR005112">
    <property type="entry name" value="dDENN_dom"/>
</dbReference>
<feature type="region of interest" description="Disordered" evidence="5">
    <location>
        <begin position="1192"/>
        <end position="1233"/>
    </location>
</feature>
<dbReference type="SMART" id="SM00800">
    <property type="entry name" value="uDENN"/>
    <property type="match status" value="1"/>
</dbReference>
<proteinExistence type="inferred from homology"/>
<dbReference type="InterPro" id="IPR037516">
    <property type="entry name" value="Tripartite_DENN"/>
</dbReference>
<dbReference type="GO" id="GO:0005085">
    <property type="term" value="F:guanyl-nucleotide exchange factor activity"/>
    <property type="evidence" value="ECO:0007669"/>
    <property type="project" value="TreeGrafter"/>
</dbReference>
<evidence type="ECO:0000256" key="4">
    <source>
        <dbReference type="ARBA" id="ARBA00022833"/>
    </source>
</evidence>
<dbReference type="CDD" id="cd13208">
    <property type="entry name" value="PH-GRAM_MTMR5_MTMR13"/>
    <property type="match status" value="1"/>
</dbReference>
<reference evidence="10 11" key="1">
    <citation type="submission" date="2015-12" db="EMBL/GenBank/DDBJ databases">
        <title>The genome of Folsomia candida.</title>
        <authorList>
            <person name="Faddeeva A."/>
            <person name="Derks M.F."/>
            <person name="Anvar Y."/>
            <person name="Smit S."/>
            <person name="Van Straalen N."/>
            <person name="Roelofs D."/>
        </authorList>
    </citation>
    <scope>NUCLEOTIDE SEQUENCE [LARGE SCALE GENOMIC DNA]</scope>
    <source>
        <strain evidence="10 11">VU population</strain>
        <tissue evidence="10">Whole body</tissue>
    </source>
</reference>
<feature type="region of interest" description="Disordered" evidence="5">
    <location>
        <begin position="2015"/>
        <end position="2035"/>
    </location>
</feature>
<dbReference type="Gene3D" id="3.40.50.11500">
    <property type="match status" value="1"/>
</dbReference>
<dbReference type="InterPro" id="IPR046349">
    <property type="entry name" value="C1-like_sf"/>
</dbReference>
<dbReference type="SMART" id="SM00233">
    <property type="entry name" value="PH"/>
    <property type="match status" value="1"/>
</dbReference>
<dbReference type="SMART" id="SM00568">
    <property type="entry name" value="GRAM"/>
    <property type="match status" value="1"/>
</dbReference>
<dbReference type="Pfam" id="PF00130">
    <property type="entry name" value="C1_1"/>
    <property type="match status" value="1"/>
</dbReference>
<dbReference type="Gene3D" id="3.30.60.20">
    <property type="match status" value="1"/>
</dbReference>
<feature type="domain" description="Phorbol-ester/DAG-type" evidence="7">
    <location>
        <begin position="1941"/>
        <end position="1988"/>
    </location>
</feature>
<dbReference type="Pfam" id="PF03456">
    <property type="entry name" value="uDENN"/>
    <property type="match status" value="1"/>
</dbReference>
<feature type="compositionally biased region" description="Acidic residues" evidence="5">
    <location>
        <begin position="1208"/>
        <end position="1217"/>
    </location>
</feature>
<evidence type="ECO:0000256" key="2">
    <source>
        <dbReference type="ARBA" id="ARBA00022553"/>
    </source>
</evidence>
<dbReference type="Pfam" id="PF02141">
    <property type="entry name" value="DENN"/>
    <property type="match status" value="1"/>
</dbReference>
<dbReference type="InterPro" id="IPR011993">
    <property type="entry name" value="PH-like_dom_sf"/>
</dbReference>
<dbReference type="SMART" id="SM00801">
    <property type="entry name" value="dDENN"/>
    <property type="match status" value="1"/>
</dbReference>
<dbReference type="InterPro" id="IPR029021">
    <property type="entry name" value="Prot-tyrosine_phosphatase-like"/>
</dbReference>
<dbReference type="PROSITE" id="PS50081">
    <property type="entry name" value="ZF_DAG_PE_2"/>
    <property type="match status" value="1"/>
</dbReference>
<dbReference type="PROSITE" id="PS51339">
    <property type="entry name" value="PPASE_MYOTUBULARIN"/>
    <property type="match status" value="1"/>
</dbReference>
<evidence type="ECO:0000313" key="11">
    <source>
        <dbReference type="Proteomes" id="UP000198287"/>
    </source>
</evidence>
<dbReference type="OrthoDB" id="74314at2759"/>
<dbReference type="Gene3D" id="3.30.450.200">
    <property type="match status" value="1"/>
</dbReference>
<dbReference type="Pfam" id="PF06602">
    <property type="entry name" value="Myotub-related"/>
    <property type="match status" value="1"/>
</dbReference>
<feature type="domain" description="UDENN" evidence="8">
    <location>
        <begin position="74"/>
        <end position="510"/>
    </location>
</feature>
<sequence>MINLSPDFDRPPYKKVGRYLLEQDFAAFTDEEEILSVKWKDGVLHVTRMNHEENGIIGSRNHQCPVIPTLRLADYFVVIGYKNDAQKGGTGEILQRFPTKDWEDVPFIAEIELFCQPQGWRLSAERQEPKFFVSVLTDVNLTRHFCACLSFHEPIYITPSRPIDEEEDIYGCVESYSMSMCAAPSAGGTNHHHHTIMYAPKCLVLMSRIYQIETFRNCLGTIYTVHSENMDIKLETLVGTLLGNFQVPLTGGQQIRFSLGGGDRQFFQPPINYSIPVTSSSVAQLFQQLGINNVLTLFCAVMTEHKILFHSNSITRLTDACHALTALMFPFRYIHIYVPLLPSEIIEVVSSPTPFMLGVHSSARSMCSDLMDVTVVDLDGGSITVPDGISIPTLPDLLATQVQEQLSYVLHPELTSADFAFPPLVVKSSNSITLDKEIRAVFLRLFAQLFQGYRSCLVIIRIHAKAVITFHKSKFLGRRGLIDSEFVIRLLDCMFFNQFILERGSPWRACDIWDDLYNETPEKLKAEAQDSKLTLVHIQELGQLLLINENPSAQQYVPKIMKPPDGAHSRIHVKQFPTFDCGLVQELINEGISKQALARFNNMTKHSQPRIVPFGPSMCGLMDYRQHQIVDNSARRLEVLRTCIAYIFDNKISDARKSFHAVTRALKSQSAKMVLCQELGSHITGAKAVLNAQQFDMVVKLMHCALQDCSVMDEHGIAGALLPLACEFYRKLCNNVKQFAYTCIQEHPVWKNQQFWESVFYTEVEKEIKKLYLPPRENSFFSTNNYSSVISNIPHRGSVELEENLPVLNSNNPVEYSALEIAAEQMRLAQNIDPEKMKTNISIEESTIVAQAVHFLSRMTYMLVPLDTPTRRPRDHNHYGFDEERVSNITSMAESDSLGGESGFEDQDTCVESGTSVKKFIGRFIDKVCVEGGVSEEYIRRTQAMVATCVDMHIEDCENVYKETKRLPPIQKPKIPNPALLPGELMVLDSIRVYLLPDGREDGTGGSMGGPVILPAEGAIFFTNYRLIFKGTPCDPYACEQTVIRSFPISSLTKEKRITVQYLAHLDQLLQEGLQLRSATFQLMKLAFDEEVSSDSIDVFRKTLSKYRHPQDISGYFAFAGQQLVPTAPLVTKDKNTTLKGFTKKAIIYTAKKAGLKTKPSKRQKYELRSWSHGNGGTLPAVGSKLQLPIGGVTSPLKHGPPSRENLDGDDVSLSDDEFPHSPMNTSLNSASDSKSMEKLMERSYYKDWKRMGLGTLHKTVNLNASTILSKAESFRISYVNCNYMICRSYPALLVVPNLISEESIKKVARCYRSGRFPVPTWKHPRSRALLVRGASFNSKGLMAFLKGHPHHAGSGVSETTAHVEHENFLRAIVNATPLAVVKPGSTWMSDSTFSLDSISNAIAQPKMGVHHHHQDSQSYSHQITPEVGRKGNSFMKAMNTLRYAGTSGGKGIYGNWTTARPRKNMSQPIIVQPYLSQIQAAKEDLNGISDVPPIPPPRIQKAALYIFGEKSQIKGIKTDHNSKIEYVPVDFVEVRQTRTSFKKLMRACLPSNGGPDAENSFLKAFEGTDWLNQLTSVMWLSGAVVDLIDDGSSVILCLEDGTDITSQITSIAQLCLDPYYRTIEGFQTLLEKEWLAFGYRFSHRNNVTGAEGPSSNPGFAPIFLQFLDIVHQLLHQFPLSFEFNQYFIKFLAFHSVSGRFRTFLADNELERVEYGFMAADNKRGSLPRPYKGVDTGSDDETLYMMNTGKNPNSHYCGQSVFEYIERHHAKSCVFFNLKYDKNSTAQVLRPMRHTSALQIWEYFTKEDLSIGASYDFEVAYVELQGDEDQPAEGAKDIRKCVMAGYDIVDRHIPDAFRHYLAKHHQLEQDRGRLPQKWKQIFDKLEAPPTEDGTGLIREPSITTQQVRALGRSLHKKSTMDILVRGKLVRSSDISNVYNSPHRFEKHTFTTLANCDTCGAILLAKTGLRCLECGAKCHDKCADGVPKCRVKCVKGGHGSGMGSNNAMNTMSLQANVGSDSLSGSSHTPSVQNSHPSYYDEFSSNVTENRTHEGYLYKRGALLKGWKQRWFVLDSTKHQLRYYDAMEDSHSKGFIELSEVVNVTSGTPAPGAPKKSEDKCFFDIRTTRRIYNFCASDSSSAQGWIEKIQACL</sequence>
<dbReference type="OMA" id="NCINCIF"/>
<dbReference type="PROSITE" id="PS50211">
    <property type="entry name" value="DENN"/>
    <property type="match status" value="1"/>
</dbReference>
<dbReference type="FunFam" id="2.30.29.30:FF:000286">
    <property type="entry name" value="PH-protein kinase domain containing protein"/>
    <property type="match status" value="1"/>
</dbReference>
<dbReference type="InterPro" id="IPR001849">
    <property type="entry name" value="PH_domain"/>
</dbReference>
<protein>
    <submittedName>
        <fullName evidence="10">Myotubularin-related protein 13</fullName>
    </submittedName>
</protein>
<gene>
    <name evidence="10" type="ORF">Fcan01_08563</name>
</gene>
<dbReference type="InterPro" id="IPR001194">
    <property type="entry name" value="cDENN_dom"/>
</dbReference>
<dbReference type="GO" id="GO:0005737">
    <property type="term" value="C:cytoplasm"/>
    <property type="evidence" value="ECO:0007669"/>
    <property type="project" value="TreeGrafter"/>
</dbReference>
<dbReference type="GO" id="GO:0016020">
    <property type="term" value="C:membrane"/>
    <property type="evidence" value="ECO:0007669"/>
    <property type="project" value="TreeGrafter"/>
</dbReference>
<evidence type="ECO:0000259" key="7">
    <source>
        <dbReference type="PROSITE" id="PS50081"/>
    </source>
</evidence>
<dbReference type="GO" id="GO:0046872">
    <property type="term" value="F:metal ion binding"/>
    <property type="evidence" value="ECO:0007669"/>
    <property type="project" value="UniProtKB-KW"/>
</dbReference>
<evidence type="ECO:0000259" key="6">
    <source>
        <dbReference type="PROSITE" id="PS50003"/>
    </source>
</evidence>
<dbReference type="Pfam" id="PF00169">
    <property type="entry name" value="PH"/>
    <property type="match status" value="1"/>
</dbReference>
<keyword evidence="2" id="KW-0597">Phosphoprotein</keyword>
<dbReference type="SUPFAM" id="SSF52799">
    <property type="entry name" value="(Phosphotyrosine protein) phosphatases II"/>
    <property type="match status" value="1"/>
</dbReference>
<dbReference type="EMBL" id="LNIX01000003">
    <property type="protein sequence ID" value="OXA58822.1"/>
    <property type="molecule type" value="Genomic_DNA"/>
</dbReference>
<dbReference type="CDD" id="cd14534">
    <property type="entry name" value="PTP-MTMR5-like"/>
    <property type="match status" value="1"/>
</dbReference>
<feature type="domain" description="PH" evidence="6">
    <location>
        <begin position="2048"/>
        <end position="2151"/>
    </location>
</feature>
<evidence type="ECO:0000256" key="5">
    <source>
        <dbReference type="SAM" id="MobiDB-lite"/>
    </source>
</evidence>
<dbReference type="SUPFAM" id="SSF57889">
    <property type="entry name" value="Cysteine-rich domain"/>
    <property type="match status" value="1"/>
</dbReference>
<dbReference type="InterPro" id="IPR010569">
    <property type="entry name" value="Myotubularin-like_Pase_dom"/>
</dbReference>
<dbReference type="PANTHER" id="PTHR10807">
    <property type="entry name" value="MYOTUBULARIN-RELATED"/>
    <property type="match status" value="1"/>
</dbReference>
<evidence type="ECO:0000313" key="10">
    <source>
        <dbReference type="EMBL" id="OXA58822.1"/>
    </source>
</evidence>
<dbReference type="CDD" id="cd01235">
    <property type="entry name" value="PH_Sbf1_hMTMR5"/>
    <property type="match status" value="1"/>
</dbReference>
<accession>A0A226EMF7</accession>
<dbReference type="InterPro" id="IPR004182">
    <property type="entry name" value="GRAM"/>
</dbReference>
<feature type="compositionally biased region" description="Polar residues" evidence="5">
    <location>
        <begin position="1223"/>
        <end position="1233"/>
    </location>
</feature>
<dbReference type="SMART" id="SM00109">
    <property type="entry name" value="C1"/>
    <property type="match status" value="1"/>
</dbReference>
<comment type="similarity">
    <text evidence="1">Belongs to the protein-tyrosine phosphatase family. Non-receptor class myotubularin subfamily.</text>
</comment>
<dbReference type="PROSITE" id="PS50003">
    <property type="entry name" value="PH_DOMAIN"/>
    <property type="match status" value="1"/>
</dbReference>
<organism evidence="10 11">
    <name type="scientific">Folsomia candida</name>
    <name type="common">Springtail</name>
    <dbReference type="NCBI Taxonomy" id="158441"/>
    <lineage>
        <taxon>Eukaryota</taxon>
        <taxon>Metazoa</taxon>
        <taxon>Ecdysozoa</taxon>
        <taxon>Arthropoda</taxon>
        <taxon>Hexapoda</taxon>
        <taxon>Collembola</taxon>
        <taxon>Entomobryomorpha</taxon>
        <taxon>Isotomoidea</taxon>
        <taxon>Isotomidae</taxon>
        <taxon>Proisotominae</taxon>
        <taxon>Folsomia</taxon>
    </lineage>
</organism>
<dbReference type="InterPro" id="IPR002219">
    <property type="entry name" value="PKC_DAG/PE"/>
</dbReference>
<comment type="caution">
    <text evidence="10">The sequence shown here is derived from an EMBL/GenBank/DDBJ whole genome shotgun (WGS) entry which is preliminary data.</text>
</comment>
<dbReference type="Gene3D" id="2.30.29.30">
    <property type="entry name" value="Pleckstrin-homology domain (PH domain)/Phosphotyrosine-binding domain (PTB)"/>
    <property type="match status" value="1"/>
</dbReference>
<dbReference type="PROSITE" id="PS00479">
    <property type="entry name" value="ZF_DAG_PE_1"/>
    <property type="match status" value="1"/>
</dbReference>
<dbReference type="PANTHER" id="PTHR10807:SF109">
    <property type="entry name" value="SET DOMAIN BINDING FACTOR, ISOFORM A"/>
    <property type="match status" value="1"/>
</dbReference>
<dbReference type="Proteomes" id="UP000198287">
    <property type="component" value="Unassembled WGS sequence"/>
</dbReference>